<keyword evidence="1" id="KW-0175">Coiled coil</keyword>
<dbReference type="EMBL" id="CP012357">
    <property type="protein sequence ID" value="AKX33813.1"/>
    <property type="molecule type" value="Genomic_DNA"/>
</dbReference>
<dbReference type="STRING" id="216942.SLITO_v1c01470"/>
<dbReference type="Proteomes" id="UP000067476">
    <property type="component" value="Chromosome"/>
</dbReference>
<evidence type="ECO:0000256" key="1">
    <source>
        <dbReference type="SAM" id="Coils"/>
    </source>
</evidence>
<dbReference type="KEGG" id="sll:SLITO_v1c01470"/>
<dbReference type="AlphaFoldDB" id="A0A0K1W0X6"/>
<dbReference type="RefSeq" id="WP_075057910.1">
    <property type="nucleotide sequence ID" value="NZ_CP012357.1"/>
</dbReference>
<accession>A0A0K1W0X6</accession>
<reference evidence="2 3" key="1">
    <citation type="journal article" date="2015" name="Genome Announc.">
        <title>Complete Genome Sequence of Spiroplasma litorale TN-1T (DSM 21781), a Bacterium Isolated from a Green-Eyed Horsefly (Tabanus nigrovittatus).</title>
        <authorList>
            <person name="Lo W.S."/>
            <person name="Lai Y.C."/>
            <person name="Lien Y.W."/>
            <person name="Wang T.H."/>
            <person name="Kuo C.H."/>
        </authorList>
    </citation>
    <scope>NUCLEOTIDE SEQUENCE [LARGE SCALE GENOMIC DNA]</scope>
    <source>
        <strain evidence="2 3">TN-1</strain>
    </source>
</reference>
<evidence type="ECO:0000313" key="3">
    <source>
        <dbReference type="Proteomes" id="UP000067476"/>
    </source>
</evidence>
<dbReference type="OrthoDB" id="389177at2"/>
<protein>
    <submittedName>
        <fullName evidence="2">Uncharacterized protein</fullName>
    </submittedName>
</protein>
<name>A0A0K1W0X6_9MOLU</name>
<proteinExistence type="predicted"/>
<feature type="coiled-coil region" evidence="1">
    <location>
        <begin position="206"/>
        <end position="234"/>
    </location>
</feature>
<sequence>MAIFKKKQSKLDKSEYAKLEEERVPNHWTFNDDPILNMEPVFADKDQSKKSKLEDLPKDDAQIKIDKLSELKANLRKNNPKKVEGPLGSIINSALKKSQDIQNQVMENDPVIAKLQKIEELRRTGAIDESVYTDIKKIKEQTVSYSDRAKKYHEKNATVVLESELDRVKRLSEISKNRIDGKNVNDYINRNKFSFKTPISKTVNKFSSLENEVKDKLEQLKIKKERILEDELNQTIEDIRTMEFDSDVTREEFLKDKINEFNSLLRKKEKSLLIKPRRKSKKNDK</sequence>
<dbReference type="PATRIC" id="fig|216942.3.peg.147"/>
<organism evidence="2 3">
    <name type="scientific">Spiroplasma litorale</name>
    <dbReference type="NCBI Taxonomy" id="216942"/>
    <lineage>
        <taxon>Bacteria</taxon>
        <taxon>Bacillati</taxon>
        <taxon>Mycoplasmatota</taxon>
        <taxon>Mollicutes</taxon>
        <taxon>Entomoplasmatales</taxon>
        <taxon>Spiroplasmataceae</taxon>
        <taxon>Spiroplasma</taxon>
    </lineage>
</organism>
<gene>
    <name evidence="2" type="ORF">SLITO_v1c01470</name>
</gene>
<keyword evidence="3" id="KW-1185">Reference proteome</keyword>
<evidence type="ECO:0000313" key="2">
    <source>
        <dbReference type="EMBL" id="AKX33813.1"/>
    </source>
</evidence>